<protein>
    <recommendedName>
        <fullName evidence="2">YCII-related domain-containing protein</fullName>
    </recommendedName>
</protein>
<name>A0A9E8MSZ6_9FLAO</name>
<comment type="similarity">
    <text evidence="1">Belongs to the YciI family.</text>
</comment>
<dbReference type="Proteomes" id="UP001164705">
    <property type="component" value="Chromosome"/>
</dbReference>
<dbReference type="AlphaFoldDB" id="A0A9E8MSZ6"/>
<accession>A0A9E8MSZ6</accession>
<gene>
    <name evidence="3" type="ORF">N7U66_11760</name>
</gene>
<organism evidence="3 4">
    <name type="scientific">Lacinutrix neustonica</name>
    <dbReference type="NCBI Taxonomy" id="2980107"/>
    <lineage>
        <taxon>Bacteria</taxon>
        <taxon>Pseudomonadati</taxon>
        <taxon>Bacteroidota</taxon>
        <taxon>Flavobacteriia</taxon>
        <taxon>Flavobacteriales</taxon>
        <taxon>Flavobacteriaceae</taxon>
        <taxon>Lacinutrix</taxon>
    </lineage>
</organism>
<sequence length="175" mass="19612">MKKALLILLLIVLACKEEPKAIEIPEEAPAETPMETPIEAVETPVEPTAKEILETLKSKGFETFNYVDEQTKDTVIMQQYFMAFLKKGPIVTQNEEEAAILQQEHLDHLAEMYALGYADIYGPFSDDGDIRGITIYNVPTRALADSLANADPMVKAGRLEIEMHPWWAAKGYGLR</sequence>
<dbReference type="InterPro" id="IPR011008">
    <property type="entry name" value="Dimeric_a/b-barrel"/>
</dbReference>
<evidence type="ECO:0000259" key="2">
    <source>
        <dbReference type="Pfam" id="PF03795"/>
    </source>
</evidence>
<evidence type="ECO:0000313" key="3">
    <source>
        <dbReference type="EMBL" id="WAC00907.1"/>
    </source>
</evidence>
<dbReference type="SUPFAM" id="SSF54909">
    <property type="entry name" value="Dimeric alpha+beta barrel"/>
    <property type="match status" value="1"/>
</dbReference>
<evidence type="ECO:0000256" key="1">
    <source>
        <dbReference type="ARBA" id="ARBA00007689"/>
    </source>
</evidence>
<dbReference type="PROSITE" id="PS51257">
    <property type="entry name" value="PROKAR_LIPOPROTEIN"/>
    <property type="match status" value="1"/>
</dbReference>
<evidence type="ECO:0000313" key="4">
    <source>
        <dbReference type="Proteomes" id="UP001164705"/>
    </source>
</evidence>
<dbReference type="KEGG" id="lnu:N7U66_11760"/>
<dbReference type="Pfam" id="PF03795">
    <property type="entry name" value="YCII"/>
    <property type="match status" value="1"/>
</dbReference>
<dbReference type="InterPro" id="IPR005545">
    <property type="entry name" value="YCII"/>
</dbReference>
<dbReference type="EMBL" id="CP113088">
    <property type="protein sequence ID" value="WAC00907.1"/>
    <property type="molecule type" value="Genomic_DNA"/>
</dbReference>
<feature type="domain" description="YCII-related" evidence="2">
    <location>
        <begin position="92"/>
        <end position="160"/>
    </location>
</feature>
<reference evidence="3" key="1">
    <citation type="submission" date="2022-11" db="EMBL/GenBank/DDBJ databases">
        <title>Lacinutrix neustonica HL-RS19T sp. nov., isolated from the surface microlayer sample of brackish Lake Shihwa.</title>
        <authorList>
            <person name="Choi J.Y."/>
            <person name="Hwang C.Y."/>
        </authorList>
    </citation>
    <scope>NUCLEOTIDE SEQUENCE</scope>
    <source>
        <strain evidence="3">HL-RS19</strain>
    </source>
</reference>
<dbReference type="RefSeq" id="WP_267675455.1">
    <property type="nucleotide sequence ID" value="NZ_CP113088.1"/>
</dbReference>
<proteinExistence type="inferred from homology"/>
<keyword evidence="4" id="KW-1185">Reference proteome</keyword>